<accession>A0AAJ0HUG9</accession>
<keyword evidence="3" id="KW-1185">Reference proteome</keyword>
<dbReference type="AlphaFoldDB" id="A0AAJ0HUG9"/>
<dbReference type="Proteomes" id="UP001275084">
    <property type="component" value="Unassembled WGS sequence"/>
</dbReference>
<evidence type="ECO:0000256" key="1">
    <source>
        <dbReference type="SAM" id="MobiDB-lite"/>
    </source>
</evidence>
<comment type="caution">
    <text evidence="2">The sequence shown here is derived from an EMBL/GenBank/DDBJ whole genome shotgun (WGS) entry which is preliminary data.</text>
</comment>
<sequence length="80" mass="8688">MTESTNNAAQESQAQPWKRVWPPAATRSTTSRDHAAAEDISVEELTNQRAFGSHASNTKGKIVHITKSESESESEFGNTG</sequence>
<feature type="compositionally biased region" description="Polar residues" evidence="1">
    <location>
        <begin position="1"/>
        <end position="15"/>
    </location>
</feature>
<gene>
    <name evidence="2" type="ORF">B0T25DRAFT_562153</name>
</gene>
<proteinExistence type="predicted"/>
<reference evidence="2" key="2">
    <citation type="submission" date="2023-06" db="EMBL/GenBank/DDBJ databases">
        <authorList>
            <consortium name="Lawrence Berkeley National Laboratory"/>
            <person name="Haridas S."/>
            <person name="Hensen N."/>
            <person name="Bonometti L."/>
            <person name="Westerberg I."/>
            <person name="Brannstrom I.O."/>
            <person name="Guillou S."/>
            <person name="Cros-Aarteil S."/>
            <person name="Calhoun S."/>
            <person name="Kuo A."/>
            <person name="Mondo S."/>
            <person name="Pangilinan J."/>
            <person name="Riley R."/>
            <person name="Labutti K."/>
            <person name="Andreopoulos B."/>
            <person name="Lipzen A."/>
            <person name="Chen C."/>
            <person name="Yanf M."/>
            <person name="Daum C."/>
            <person name="Ng V."/>
            <person name="Clum A."/>
            <person name="Steindorff A."/>
            <person name="Ohm R."/>
            <person name="Martin F."/>
            <person name="Silar P."/>
            <person name="Natvig D."/>
            <person name="Lalanne C."/>
            <person name="Gautier V."/>
            <person name="Ament-Velasquez S.L."/>
            <person name="Kruys A."/>
            <person name="Hutchinson M.I."/>
            <person name="Powell A.J."/>
            <person name="Barry K."/>
            <person name="Miller A.N."/>
            <person name="Grigoriev I.V."/>
            <person name="Debuchy R."/>
            <person name="Gladieux P."/>
            <person name="Thoren M.H."/>
            <person name="Johannesson H."/>
        </authorList>
    </citation>
    <scope>NUCLEOTIDE SEQUENCE</scope>
    <source>
        <strain evidence="2">CBS 955.72</strain>
    </source>
</reference>
<evidence type="ECO:0000313" key="3">
    <source>
        <dbReference type="Proteomes" id="UP001275084"/>
    </source>
</evidence>
<feature type="region of interest" description="Disordered" evidence="1">
    <location>
        <begin position="1"/>
        <end position="80"/>
    </location>
</feature>
<dbReference type="EMBL" id="JAUIQD010000001">
    <property type="protein sequence ID" value="KAK3363127.1"/>
    <property type="molecule type" value="Genomic_DNA"/>
</dbReference>
<name>A0AAJ0HUG9_9PEZI</name>
<reference evidence="2" key="1">
    <citation type="journal article" date="2023" name="Mol. Phylogenet. Evol.">
        <title>Genome-scale phylogeny and comparative genomics of the fungal order Sordariales.</title>
        <authorList>
            <person name="Hensen N."/>
            <person name="Bonometti L."/>
            <person name="Westerberg I."/>
            <person name="Brannstrom I.O."/>
            <person name="Guillou S."/>
            <person name="Cros-Aarteil S."/>
            <person name="Calhoun S."/>
            <person name="Haridas S."/>
            <person name="Kuo A."/>
            <person name="Mondo S."/>
            <person name="Pangilinan J."/>
            <person name="Riley R."/>
            <person name="LaButti K."/>
            <person name="Andreopoulos B."/>
            <person name="Lipzen A."/>
            <person name="Chen C."/>
            <person name="Yan M."/>
            <person name="Daum C."/>
            <person name="Ng V."/>
            <person name="Clum A."/>
            <person name="Steindorff A."/>
            <person name="Ohm R.A."/>
            <person name="Martin F."/>
            <person name="Silar P."/>
            <person name="Natvig D.O."/>
            <person name="Lalanne C."/>
            <person name="Gautier V."/>
            <person name="Ament-Velasquez S.L."/>
            <person name="Kruys A."/>
            <person name="Hutchinson M.I."/>
            <person name="Powell A.J."/>
            <person name="Barry K."/>
            <person name="Miller A.N."/>
            <person name="Grigoriev I.V."/>
            <person name="Debuchy R."/>
            <person name="Gladieux P."/>
            <person name="Hiltunen Thoren M."/>
            <person name="Johannesson H."/>
        </authorList>
    </citation>
    <scope>NUCLEOTIDE SEQUENCE</scope>
    <source>
        <strain evidence="2">CBS 955.72</strain>
    </source>
</reference>
<feature type="compositionally biased region" description="Polar residues" evidence="1">
    <location>
        <begin position="44"/>
        <end position="59"/>
    </location>
</feature>
<evidence type="ECO:0000313" key="2">
    <source>
        <dbReference type="EMBL" id="KAK3363127.1"/>
    </source>
</evidence>
<organism evidence="2 3">
    <name type="scientific">Lasiosphaeria hispida</name>
    <dbReference type="NCBI Taxonomy" id="260671"/>
    <lineage>
        <taxon>Eukaryota</taxon>
        <taxon>Fungi</taxon>
        <taxon>Dikarya</taxon>
        <taxon>Ascomycota</taxon>
        <taxon>Pezizomycotina</taxon>
        <taxon>Sordariomycetes</taxon>
        <taxon>Sordariomycetidae</taxon>
        <taxon>Sordariales</taxon>
        <taxon>Lasiosphaeriaceae</taxon>
        <taxon>Lasiosphaeria</taxon>
    </lineage>
</organism>
<protein>
    <submittedName>
        <fullName evidence="2">Uncharacterized protein</fullName>
    </submittedName>
</protein>